<proteinExistence type="inferred from homology"/>
<dbReference type="Pfam" id="PF01551">
    <property type="entry name" value="Peptidase_M23"/>
    <property type="match status" value="1"/>
</dbReference>
<name>A0AB39UYZ0_9GAMM</name>
<dbReference type="InterPro" id="IPR050570">
    <property type="entry name" value="Cell_wall_metabolism_enzyme"/>
</dbReference>
<gene>
    <name evidence="3" type="ORF">AAIA72_04545</name>
</gene>
<sequence>MRGKINKGIDIAGRIGDPVRAAADGEVVYAGSGLLGYGNLVIINHNEHYLSAYAHNRRILVKEGERVKAGQVIAELGATGTRTPKLHFEIRRDGKPVDPLKYLPRNPGR</sequence>
<dbReference type="PANTHER" id="PTHR21666:SF263">
    <property type="entry name" value="MUREIN HYDROLASE ACTIVATOR NLPD"/>
    <property type="match status" value="1"/>
</dbReference>
<dbReference type="PANTHER" id="PTHR21666">
    <property type="entry name" value="PEPTIDASE-RELATED"/>
    <property type="match status" value="1"/>
</dbReference>
<dbReference type="Gene3D" id="2.70.70.10">
    <property type="entry name" value="Glucose Permease (Domain IIA)"/>
    <property type="match status" value="1"/>
</dbReference>
<dbReference type="GO" id="GO:0009279">
    <property type="term" value="C:cell outer membrane"/>
    <property type="evidence" value="ECO:0007669"/>
    <property type="project" value="TreeGrafter"/>
</dbReference>
<dbReference type="AlphaFoldDB" id="A0AB39UYZ0"/>
<dbReference type="GO" id="GO:0032153">
    <property type="term" value="C:cell division site"/>
    <property type="evidence" value="ECO:0007669"/>
    <property type="project" value="TreeGrafter"/>
</dbReference>
<organism evidence="3">
    <name type="scientific">Thermohahella caldifontis</name>
    <dbReference type="NCBI Taxonomy" id="3142973"/>
    <lineage>
        <taxon>Bacteria</taxon>
        <taxon>Pseudomonadati</taxon>
        <taxon>Pseudomonadota</taxon>
        <taxon>Gammaproteobacteria</taxon>
        <taxon>Oceanospirillales</taxon>
        <taxon>Hahellaceae</taxon>
        <taxon>Thermohahella</taxon>
    </lineage>
</organism>
<reference evidence="3" key="1">
    <citation type="submission" date="2024-05" db="EMBL/GenBank/DDBJ databases">
        <title>Genome sequencing of novel strain.</title>
        <authorList>
            <person name="Ganbat D."/>
            <person name="Ganbat S."/>
            <person name="Lee S.-J."/>
        </authorList>
    </citation>
    <scope>NUCLEOTIDE SEQUENCE</scope>
    <source>
        <strain evidence="3">SMD15-11</strain>
    </source>
</reference>
<dbReference type="GO" id="GO:0004222">
    <property type="term" value="F:metalloendopeptidase activity"/>
    <property type="evidence" value="ECO:0007669"/>
    <property type="project" value="TreeGrafter"/>
</dbReference>
<dbReference type="InterPro" id="IPR016047">
    <property type="entry name" value="M23ase_b-sheet_dom"/>
</dbReference>
<dbReference type="InterPro" id="IPR011055">
    <property type="entry name" value="Dup_hybrid_motif"/>
</dbReference>
<accession>A0AB39UYZ0</accession>
<evidence type="ECO:0000259" key="2">
    <source>
        <dbReference type="Pfam" id="PF01551"/>
    </source>
</evidence>
<protein>
    <submittedName>
        <fullName evidence="3">Peptidoglycan DD-metalloendopeptidase family protein</fullName>
    </submittedName>
</protein>
<dbReference type="SUPFAM" id="SSF51261">
    <property type="entry name" value="Duplicated hybrid motif"/>
    <property type="match status" value="1"/>
</dbReference>
<evidence type="ECO:0000313" key="3">
    <source>
        <dbReference type="EMBL" id="XDT73248.1"/>
    </source>
</evidence>
<dbReference type="EMBL" id="CP154858">
    <property type="protein sequence ID" value="XDT73248.1"/>
    <property type="molecule type" value="Genomic_DNA"/>
</dbReference>
<dbReference type="RefSeq" id="WP_369602242.1">
    <property type="nucleotide sequence ID" value="NZ_CP154858.1"/>
</dbReference>
<feature type="domain" description="M23ase beta-sheet core" evidence="2">
    <location>
        <begin position="5"/>
        <end position="99"/>
    </location>
</feature>
<dbReference type="CDD" id="cd12797">
    <property type="entry name" value="M23_peptidase"/>
    <property type="match status" value="1"/>
</dbReference>
<dbReference type="KEGG" id="tcd:AAIA72_04545"/>
<evidence type="ECO:0000256" key="1">
    <source>
        <dbReference type="ARBA" id="ARBA00038420"/>
    </source>
</evidence>
<comment type="similarity">
    <text evidence="1">Belongs to the E.coli NlpD/Haemophilus LppB family.</text>
</comment>